<dbReference type="AlphaFoldDB" id="A0A0N9ZII2"/>
<name>A0A0N9ZII2_9RHOB</name>
<reference evidence="2" key="1">
    <citation type="submission" date="2015-05" db="EMBL/GenBank/DDBJ databases">
        <authorList>
            <person name="Oh H.-M."/>
            <person name="Yang J.-A."/>
            <person name="Cho J.-C."/>
            <person name="Kang I."/>
        </authorList>
    </citation>
    <scope>NUCLEOTIDE SEQUENCE [LARGE SCALE GENOMIC DNA]</scope>
    <source>
        <strain evidence="2">IMCC 12053</strain>
    </source>
</reference>
<accession>A0A0N9ZII2</accession>
<evidence type="ECO:0000313" key="2">
    <source>
        <dbReference type="Proteomes" id="UP000064920"/>
    </source>
</evidence>
<dbReference type="EMBL" id="CP012023">
    <property type="protein sequence ID" value="ALI56831.1"/>
    <property type="molecule type" value="Genomic_DNA"/>
</dbReference>
<dbReference type="OrthoDB" id="9830280at2"/>
<proteinExistence type="predicted"/>
<sequence>MTKKLIDFHVKQTTFYDRNLSQLEDTLDWRHGKPHRGDDIGLTAYRRELSQVEYLPLVSDALEWASQAFTPLEYQETQEAVATTMREGLETHTQLSVSVPDDFWEDVLTDALSAPIRTKFGKLLYQGNPNQSGWHEVNIIDAYGLIQELMVPEKGAETLVQDILETGTTGPEIVKNLNLQSTSIMEAAFSIGFLYRDAWWKREHEAAAQRYYEIAEQNRVNGQKGGQADKKAQAIAKLSQLAFESSADFLACSDSQRIRKARQLASDYDAMQEPSERLFHRAGRLYAKQWFDAWLSEFLLELSNAMKSGAFKK</sequence>
<dbReference type="Proteomes" id="UP000064920">
    <property type="component" value="Chromosome"/>
</dbReference>
<organism evidence="1 2">
    <name type="scientific">Celeribacter marinus</name>
    <dbReference type="NCBI Taxonomy" id="1397108"/>
    <lineage>
        <taxon>Bacteria</taxon>
        <taxon>Pseudomonadati</taxon>
        <taxon>Pseudomonadota</taxon>
        <taxon>Alphaproteobacteria</taxon>
        <taxon>Rhodobacterales</taxon>
        <taxon>Roseobacteraceae</taxon>
        <taxon>Celeribacter</taxon>
    </lineage>
</organism>
<evidence type="ECO:0000313" key="1">
    <source>
        <dbReference type="EMBL" id="ALI56831.1"/>
    </source>
</evidence>
<dbReference type="KEGG" id="cmar:IMCC12053_2884"/>
<keyword evidence="2" id="KW-1185">Reference proteome</keyword>
<protein>
    <submittedName>
        <fullName evidence="1">Uncharacterized protein</fullName>
    </submittedName>
</protein>
<gene>
    <name evidence="1" type="ORF">IMCC12053_2884</name>
</gene>
<dbReference type="RefSeq" id="WP_062220115.1">
    <property type="nucleotide sequence ID" value="NZ_CP012023.1"/>
</dbReference>
<dbReference type="PATRIC" id="fig|1397108.4.peg.2949"/>